<accession>A0A450RX28</accession>
<proteinExistence type="predicted"/>
<evidence type="ECO:0000313" key="3">
    <source>
        <dbReference type="EMBL" id="VFK05663.1"/>
    </source>
</evidence>
<name>A0A450RX28_9GAMM</name>
<protein>
    <submittedName>
        <fullName evidence="2">Uncharacterized protein</fullName>
    </submittedName>
</protein>
<dbReference type="InterPro" id="IPR054184">
    <property type="entry name" value="DUF6890"/>
</dbReference>
<dbReference type="AlphaFoldDB" id="A0A450RX28"/>
<dbReference type="EMBL" id="CAADFL010000003">
    <property type="protein sequence ID" value="VFK05663.1"/>
    <property type="molecule type" value="Genomic_DNA"/>
</dbReference>
<evidence type="ECO:0000313" key="1">
    <source>
        <dbReference type="EMBL" id="VFJ42967.1"/>
    </source>
</evidence>
<gene>
    <name evidence="1" type="ORF">BECKFM1743A_GA0114220_1000323</name>
    <name evidence="3" type="ORF">BECKFM1743B_GA0114221_1000323</name>
    <name evidence="2" type="ORF">BECKFM1743C_GA0114222_1000323</name>
</gene>
<evidence type="ECO:0000313" key="2">
    <source>
        <dbReference type="EMBL" id="VFJ43673.1"/>
    </source>
</evidence>
<dbReference type="Pfam" id="PF21830">
    <property type="entry name" value="DUF6890"/>
    <property type="match status" value="1"/>
</dbReference>
<dbReference type="EMBL" id="CAADEZ010000003">
    <property type="protein sequence ID" value="VFJ42967.1"/>
    <property type="molecule type" value="Genomic_DNA"/>
</dbReference>
<organism evidence="2">
    <name type="scientific">Candidatus Kentrum sp. FM</name>
    <dbReference type="NCBI Taxonomy" id="2126340"/>
    <lineage>
        <taxon>Bacteria</taxon>
        <taxon>Pseudomonadati</taxon>
        <taxon>Pseudomonadota</taxon>
        <taxon>Gammaproteobacteria</taxon>
        <taxon>Candidatus Kentrum</taxon>
    </lineage>
</organism>
<reference evidence="2" key="1">
    <citation type="submission" date="2019-02" db="EMBL/GenBank/DDBJ databases">
        <authorList>
            <person name="Gruber-Vodicka R. H."/>
            <person name="Seah K. B. B."/>
        </authorList>
    </citation>
    <scope>NUCLEOTIDE SEQUENCE</scope>
    <source>
        <strain evidence="1">BECK_BZ163</strain>
        <strain evidence="3">BECK_BZ164</strain>
        <strain evidence="2">BECK_BZ165</strain>
    </source>
</reference>
<sequence>MLRDKWLPGASDSAEDLATAAWLERNYWERFGASVADGITKAFKGK</sequence>
<dbReference type="EMBL" id="CAADFA010000003">
    <property type="protein sequence ID" value="VFJ43673.1"/>
    <property type="molecule type" value="Genomic_DNA"/>
</dbReference>